<dbReference type="EMBL" id="BSKO01000002">
    <property type="protein sequence ID" value="GLO68481.1"/>
    <property type="molecule type" value="Genomic_DNA"/>
</dbReference>
<keyword evidence="2" id="KW-1185">Reference proteome</keyword>
<evidence type="ECO:0008006" key="3">
    <source>
        <dbReference type="Google" id="ProtNLM"/>
    </source>
</evidence>
<proteinExistence type="predicted"/>
<gene>
    <name evidence="1" type="ORF">MACH08_42650</name>
</gene>
<organism evidence="1 2">
    <name type="scientific">Oceanobacillus kimchii</name>
    <dbReference type="NCBI Taxonomy" id="746691"/>
    <lineage>
        <taxon>Bacteria</taxon>
        <taxon>Bacillati</taxon>
        <taxon>Bacillota</taxon>
        <taxon>Bacilli</taxon>
        <taxon>Bacillales</taxon>
        <taxon>Bacillaceae</taxon>
        <taxon>Oceanobacillus</taxon>
    </lineage>
</organism>
<evidence type="ECO:0000313" key="2">
    <source>
        <dbReference type="Proteomes" id="UP001275436"/>
    </source>
</evidence>
<evidence type="ECO:0000313" key="1">
    <source>
        <dbReference type="EMBL" id="GLO68481.1"/>
    </source>
</evidence>
<accession>A0ABQ5TNU0</accession>
<comment type="caution">
    <text evidence="1">The sequence shown here is derived from an EMBL/GenBank/DDBJ whole genome shotgun (WGS) entry which is preliminary data.</text>
</comment>
<name>A0ABQ5TNU0_9BACI</name>
<dbReference type="Proteomes" id="UP001275436">
    <property type="component" value="Unassembled WGS sequence"/>
</dbReference>
<sequence>MSRQKRNKPTKYPKRIYVRIEEDNFIKFKTKTKLYGHTPSSIIRKWINEFVMDDYD</sequence>
<reference evidence="1 2" key="1">
    <citation type="submission" date="2023-02" db="EMBL/GenBank/DDBJ databases">
        <title>Oceanobacillus kimchii IFOP_LL358 isolated form Alexandrium catenella lab strain.</title>
        <authorList>
            <person name="Gajardo G."/>
            <person name="Ueki S."/>
            <person name="Maruyama F."/>
        </authorList>
    </citation>
    <scope>NUCLEOTIDE SEQUENCE [LARGE SCALE GENOMIC DNA]</scope>
    <source>
        <strain evidence="1 2">IFOP_LL358</strain>
    </source>
</reference>
<protein>
    <recommendedName>
        <fullName evidence="3">CopG family transcriptional regulator</fullName>
    </recommendedName>
</protein>